<keyword evidence="2" id="KW-1185">Reference proteome</keyword>
<dbReference type="EMBL" id="JAMCCK010000121">
    <property type="protein sequence ID" value="MCL3999051.1"/>
    <property type="molecule type" value="Genomic_DNA"/>
</dbReference>
<gene>
    <name evidence="1" type="ORF">M4438_37135</name>
</gene>
<organism evidence="1 2">
    <name type="scientific">Streptomyces lavenduligriseus</name>
    <dbReference type="NCBI Taxonomy" id="67315"/>
    <lineage>
        <taxon>Bacteria</taxon>
        <taxon>Bacillati</taxon>
        <taxon>Actinomycetota</taxon>
        <taxon>Actinomycetes</taxon>
        <taxon>Kitasatosporales</taxon>
        <taxon>Streptomycetaceae</taxon>
        <taxon>Streptomyces</taxon>
    </lineage>
</organism>
<sequence>MSLDFDTVYQLDQVPDLEDAKVTTSYEWEGVTYELRNHIDGWLLVIRSTSPSASIHPSLVDGEYAFGRVIVNALLSTAGTRVRWNEQNQAGVTCDSNGTRWAVAWLQAGRPHFHDFDDWRSAHTALADTLEAMAKKPVYTGSNMEDEILQAYLRLAASSTRATIDRAHLGDTLREWQPHIQADRRVADIAKHLDVDRKFLYRVFDGTEWCPRYTPAEPHQ</sequence>
<protein>
    <submittedName>
        <fullName evidence="1">Uncharacterized protein</fullName>
    </submittedName>
</protein>
<reference evidence="1 2" key="1">
    <citation type="submission" date="2022-05" db="EMBL/GenBank/DDBJ databases">
        <title>Genome Resource of Streptomyces lavenduligriseus GA1-1, a Strain with Broad-Spectrum Antifungal Activity against Phytopathogenic Fungi.</title>
        <authorList>
            <person name="Qi D."/>
        </authorList>
    </citation>
    <scope>NUCLEOTIDE SEQUENCE [LARGE SCALE GENOMIC DNA]</scope>
    <source>
        <strain evidence="1 2">GA1-1</strain>
    </source>
</reference>
<name>A0ABT0P668_9ACTN</name>
<dbReference type="Proteomes" id="UP001202052">
    <property type="component" value="Unassembled WGS sequence"/>
</dbReference>
<evidence type="ECO:0000313" key="2">
    <source>
        <dbReference type="Proteomes" id="UP001202052"/>
    </source>
</evidence>
<evidence type="ECO:0000313" key="1">
    <source>
        <dbReference type="EMBL" id="MCL3999051.1"/>
    </source>
</evidence>
<proteinExistence type="predicted"/>
<dbReference type="RefSeq" id="WP_249493582.1">
    <property type="nucleotide sequence ID" value="NZ_JAMCCK010000121.1"/>
</dbReference>
<accession>A0ABT0P668</accession>
<comment type="caution">
    <text evidence="1">The sequence shown here is derived from an EMBL/GenBank/DDBJ whole genome shotgun (WGS) entry which is preliminary data.</text>
</comment>